<evidence type="ECO:0000259" key="6">
    <source>
        <dbReference type="PROSITE" id="PS50280"/>
    </source>
</evidence>
<evidence type="ECO:0000256" key="2">
    <source>
        <dbReference type="ARBA" id="ARBA00023163"/>
    </source>
</evidence>
<feature type="compositionally biased region" description="Basic and acidic residues" evidence="4">
    <location>
        <begin position="607"/>
        <end position="619"/>
    </location>
</feature>
<feature type="domain" description="C2H2-type" evidence="5">
    <location>
        <begin position="558"/>
        <end position="585"/>
    </location>
</feature>
<keyword evidence="3" id="KW-0862">Zinc</keyword>
<dbReference type="InterPro" id="IPR001214">
    <property type="entry name" value="SET_dom"/>
</dbReference>
<name>A0AA36EXE4_OCTVU</name>
<dbReference type="PROSITE" id="PS50157">
    <property type="entry name" value="ZINC_FINGER_C2H2_2"/>
    <property type="match status" value="4"/>
</dbReference>
<dbReference type="FunFam" id="3.30.160.60:FF:000616">
    <property type="entry name" value="PR domain zinc finger protein 13"/>
    <property type="match status" value="1"/>
</dbReference>
<feature type="region of interest" description="Disordered" evidence="4">
    <location>
        <begin position="1"/>
        <end position="37"/>
    </location>
</feature>
<gene>
    <name evidence="7" type="ORF">OCTVUL_1B016650</name>
</gene>
<reference evidence="7" key="1">
    <citation type="submission" date="2023-08" db="EMBL/GenBank/DDBJ databases">
        <authorList>
            <person name="Alioto T."/>
            <person name="Alioto T."/>
            <person name="Gomez Garrido J."/>
        </authorList>
    </citation>
    <scope>NUCLEOTIDE SEQUENCE</scope>
</reference>
<keyword evidence="3" id="KW-0479">Metal-binding</keyword>
<dbReference type="InterPro" id="IPR013087">
    <property type="entry name" value="Znf_C2H2_type"/>
</dbReference>
<dbReference type="SUPFAM" id="SSF57667">
    <property type="entry name" value="beta-beta-alpha zinc fingers"/>
    <property type="match status" value="2"/>
</dbReference>
<dbReference type="GO" id="GO:0005634">
    <property type="term" value="C:nucleus"/>
    <property type="evidence" value="ECO:0007669"/>
    <property type="project" value="TreeGrafter"/>
</dbReference>
<evidence type="ECO:0000313" key="7">
    <source>
        <dbReference type="EMBL" id="CAI9716839.1"/>
    </source>
</evidence>
<dbReference type="Pfam" id="PF00096">
    <property type="entry name" value="zf-C2H2"/>
    <property type="match status" value="2"/>
</dbReference>
<feature type="region of interest" description="Disordered" evidence="4">
    <location>
        <begin position="285"/>
        <end position="340"/>
    </location>
</feature>
<evidence type="ECO:0000313" key="8">
    <source>
        <dbReference type="Proteomes" id="UP001162480"/>
    </source>
</evidence>
<dbReference type="InterPro" id="IPR036236">
    <property type="entry name" value="Znf_C2H2_sf"/>
</dbReference>
<feature type="compositionally biased region" description="Basic and acidic residues" evidence="4">
    <location>
        <begin position="324"/>
        <end position="338"/>
    </location>
</feature>
<evidence type="ECO:0000256" key="4">
    <source>
        <dbReference type="SAM" id="MobiDB-lite"/>
    </source>
</evidence>
<dbReference type="InterPro" id="IPR046341">
    <property type="entry name" value="SET_dom_sf"/>
</dbReference>
<protein>
    <submittedName>
        <fullName evidence="7">Domain zinc finger 13</fullName>
    </submittedName>
</protein>
<keyword evidence="1" id="KW-0805">Transcription regulation</keyword>
<dbReference type="PROSITE" id="PS00028">
    <property type="entry name" value="ZINC_FINGER_C2H2_1"/>
    <property type="match status" value="3"/>
</dbReference>
<dbReference type="Gene3D" id="2.170.270.10">
    <property type="entry name" value="SET domain"/>
    <property type="match status" value="1"/>
</dbReference>
<evidence type="ECO:0000256" key="1">
    <source>
        <dbReference type="ARBA" id="ARBA00023015"/>
    </source>
</evidence>
<evidence type="ECO:0000259" key="5">
    <source>
        <dbReference type="PROSITE" id="PS50157"/>
    </source>
</evidence>
<feature type="region of interest" description="Disordered" evidence="4">
    <location>
        <begin position="607"/>
        <end position="653"/>
    </location>
</feature>
<dbReference type="AlphaFoldDB" id="A0AA36EXE4"/>
<dbReference type="PROSITE" id="PS50280">
    <property type="entry name" value="SET"/>
    <property type="match status" value="1"/>
</dbReference>
<feature type="domain" description="C2H2-type" evidence="5">
    <location>
        <begin position="237"/>
        <end position="264"/>
    </location>
</feature>
<dbReference type="GO" id="GO:0008270">
    <property type="term" value="F:zinc ion binding"/>
    <property type="evidence" value="ECO:0007669"/>
    <property type="project" value="UniProtKB-KW"/>
</dbReference>
<feature type="domain" description="C2H2-type" evidence="5">
    <location>
        <begin position="530"/>
        <end position="557"/>
    </location>
</feature>
<dbReference type="GO" id="GO:0010468">
    <property type="term" value="P:regulation of gene expression"/>
    <property type="evidence" value="ECO:0007669"/>
    <property type="project" value="TreeGrafter"/>
</dbReference>
<dbReference type="SMART" id="SM00355">
    <property type="entry name" value="ZnF_C2H2"/>
    <property type="match status" value="4"/>
</dbReference>
<sequence length="687" mass="77207">MRVRAHTSAQKRPDARTSLFDFRTGGGGGGGGGDVGGPEVGRLEVPGSEFERLSQCDMCYDRMMALSKEERIPDRMMDLSKEERIKLVLLSEREGWSYRRIAEEFNLRHPYSDKATFYVNGEVNRQNFLYWSRGNPHWMDPSKQQDSKKVKYVNGKLITSDGSSNWLRHVQPARDRHEQNVEVFCDNETSGCKRVTVRTLRSVQKGEQLFVWYSDQLARSTGIPILTPDNIKGKQRYTCTKCQKSYLYPNTLKAHMRFRCPQSRAQILSSLGKIPSLPFSVFQSSPNRVSATTSSETASEDGLLKTSTRTAFRRVNSPTSTSGEDIRHDETRFHDKRPSPFSGFLPPGMGSATACTSSSQSQSNLASEIALNLSTKASFPERNLSNSSTSDRLPQSTTQPIQIFNHIHPPAIPFAFEHSAFQCYCPFYTKFHDPTRYCCANLPSNNAGPTPRNSHENLYFQHPCPVPFPLVQVRNLPGSTVVSGASHNNVDENLRMRELPLKFPLPSEKAGEPLDLLPRSLYTSKSRKGHLCIYCGKLYSRKYGLKIHLRTHTGYKPLKCKVCLRPFGDPSNLNKHIRLHAEGDTPYRCEFCGKVLVRRRDLERHIKSRHPNEVERSDSQDADEATDSLSGLKVEPEGSSTEEETTPNGTALENYVNTKKVTVQVAIGSSDHIQFGKSSGLQISGDL</sequence>
<feature type="domain" description="C2H2-type" evidence="5">
    <location>
        <begin position="587"/>
        <end position="615"/>
    </location>
</feature>
<feature type="compositionally biased region" description="Polar residues" evidence="4">
    <location>
        <begin position="305"/>
        <end position="323"/>
    </location>
</feature>
<feature type="domain" description="SET" evidence="6">
    <location>
        <begin position="94"/>
        <end position="214"/>
    </location>
</feature>
<dbReference type="InterPro" id="IPR050331">
    <property type="entry name" value="Zinc_finger"/>
</dbReference>
<dbReference type="Pfam" id="PF21549">
    <property type="entry name" value="PRDM2_PR"/>
    <property type="match status" value="1"/>
</dbReference>
<feature type="compositionally biased region" description="Gly residues" evidence="4">
    <location>
        <begin position="24"/>
        <end position="37"/>
    </location>
</feature>
<dbReference type="Proteomes" id="UP001162480">
    <property type="component" value="Chromosome 2"/>
</dbReference>
<dbReference type="PANTHER" id="PTHR16515">
    <property type="entry name" value="PR DOMAIN ZINC FINGER PROTEIN"/>
    <property type="match status" value="1"/>
</dbReference>
<dbReference type="PANTHER" id="PTHR16515:SF21">
    <property type="entry name" value="PR DOMAIN ZINC FINGER PROTEIN 13"/>
    <property type="match status" value="1"/>
</dbReference>
<proteinExistence type="predicted"/>
<keyword evidence="3" id="KW-0863">Zinc-finger</keyword>
<accession>A0AA36EXE4</accession>
<dbReference type="Gene3D" id="3.30.160.60">
    <property type="entry name" value="Classic Zinc Finger"/>
    <property type="match status" value="3"/>
</dbReference>
<evidence type="ECO:0000256" key="3">
    <source>
        <dbReference type="PROSITE-ProRule" id="PRU00042"/>
    </source>
</evidence>
<organism evidence="7 8">
    <name type="scientific">Octopus vulgaris</name>
    <name type="common">Common octopus</name>
    <dbReference type="NCBI Taxonomy" id="6645"/>
    <lineage>
        <taxon>Eukaryota</taxon>
        <taxon>Metazoa</taxon>
        <taxon>Spiralia</taxon>
        <taxon>Lophotrochozoa</taxon>
        <taxon>Mollusca</taxon>
        <taxon>Cephalopoda</taxon>
        <taxon>Coleoidea</taxon>
        <taxon>Octopodiformes</taxon>
        <taxon>Octopoda</taxon>
        <taxon>Incirrata</taxon>
        <taxon>Octopodidae</taxon>
        <taxon>Octopus</taxon>
    </lineage>
</organism>
<keyword evidence="8" id="KW-1185">Reference proteome</keyword>
<dbReference type="EMBL" id="OX597815">
    <property type="protein sequence ID" value="CAI9716839.1"/>
    <property type="molecule type" value="Genomic_DNA"/>
</dbReference>
<keyword evidence="2" id="KW-0804">Transcription</keyword>